<comment type="catalytic activity">
    <reaction evidence="1">
        <text>ATP + protein L-histidine = ADP + protein N-phospho-L-histidine.</text>
        <dbReference type="EC" id="2.7.13.3"/>
    </reaction>
</comment>
<evidence type="ECO:0000256" key="4">
    <source>
        <dbReference type="ARBA" id="ARBA00022777"/>
    </source>
</evidence>
<feature type="domain" description="Histidine kinase" evidence="6">
    <location>
        <begin position="97"/>
        <end position="186"/>
    </location>
</feature>
<dbReference type="InterPro" id="IPR036890">
    <property type="entry name" value="HATPase_C_sf"/>
</dbReference>
<proteinExistence type="predicted"/>
<dbReference type="CDD" id="cd16917">
    <property type="entry name" value="HATPase_UhpB-NarQ-NarX-like"/>
    <property type="match status" value="1"/>
</dbReference>
<evidence type="ECO:0000259" key="6">
    <source>
        <dbReference type="PROSITE" id="PS50109"/>
    </source>
</evidence>
<dbReference type="PROSITE" id="PS50109">
    <property type="entry name" value="HIS_KIN"/>
    <property type="match status" value="1"/>
</dbReference>
<dbReference type="InterPro" id="IPR005467">
    <property type="entry name" value="His_kinase_dom"/>
</dbReference>
<evidence type="ECO:0000313" key="7">
    <source>
        <dbReference type="EMBL" id="MCD2198048.1"/>
    </source>
</evidence>
<gene>
    <name evidence="7" type="ORF">LQ327_32220</name>
</gene>
<dbReference type="PANTHER" id="PTHR24421">
    <property type="entry name" value="NITRATE/NITRITE SENSOR PROTEIN NARX-RELATED"/>
    <property type="match status" value="1"/>
</dbReference>
<organism evidence="7 8">
    <name type="scientific">Actinomycetospora endophytica</name>
    <dbReference type="NCBI Taxonomy" id="2291215"/>
    <lineage>
        <taxon>Bacteria</taxon>
        <taxon>Bacillati</taxon>
        <taxon>Actinomycetota</taxon>
        <taxon>Actinomycetes</taxon>
        <taxon>Pseudonocardiales</taxon>
        <taxon>Pseudonocardiaceae</taxon>
        <taxon>Actinomycetospora</taxon>
    </lineage>
</organism>
<protein>
    <recommendedName>
        <fullName evidence="2">histidine kinase</fullName>
        <ecNumber evidence="2">2.7.13.3</ecNumber>
    </recommendedName>
</protein>
<dbReference type="SMART" id="SM00387">
    <property type="entry name" value="HATPase_c"/>
    <property type="match status" value="1"/>
</dbReference>
<keyword evidence="4" id="KW-0418">Kinase</keyword>
<reference evidence="7 8" key="1">
    <citation type="submission" date="2021-11" db="EMBL/GenBank/DDBJ databases">
        <title>Draft genome sequence of Actinomycetospora sp. SF1 isolated from the rhizosphere soil.</title>
        <authorList>
            <person name="Duangmal K."/>
            <person name="Chantavorakit T."/>
        </authorList>
    </citation>
    <scope>NUCLEOTIDE SEQUENCE [LARGE SCALE GENOMIC DNA]</scope>
    <source>
        <strain evidence="7 8">TBRC 5722</strain>
    </source>
</reference>
<dbReference type="InterPro" id="IPR003594">
    <property type="entry name" value="HATPase_dom"/>
</dbReference>
<dbReference type="EMBL" id="JAJNDB010000010">
    <property type="protein sequence ID" value="MCD2198048.1"/>
    <property type="molecule type" value="Genomic_DNA"/>
</dbReference>
<accession>A0ABS8PIE4</accession>
<dbReference type="RefSeq" id="WP_230740616.1">
    <property type="nucleotide sequence ID" value="NZ_JAJNDB010000010.1"/>
</dbReference>
<evidence type="ECO:0000256" key="5">
    <source>
        <dbReference type="ARBA" id="ARBA00023012"/>
    </source>
</evidence>
<evidence type="ECO:0000256" key="2">
    <source>
        <dbReference type="ARBA" id="ARBA00012438"/>
    </source>
</evidence>
<dbReference type="InterPro" id="IPR050482">
    <property type="entry name" value="Sensor_HK_TwoCompSys"/>
</dbReference>
<dbReference type="Proteomes" id="UP001199469">
    <property type="component" value="Unassembled WGS sequence"/>
</dbReference>
<dbReference type="Pfam" id="PF02518">
    <property type="entry name" value="HATPase_c"/>
    <property type="match status" value="1"/>
</dbReference>
<dbReference type="PANTHER" id="PTHR24421:SF10">
    <property type="entry name" value="NITRATE_NITRITE SENSOR PROTEIN NARQ"/>
    <property type="match status" value="1"/>
</dbReference>
<dbReference type="SUPFAM" id="SSF55874">
    <property type="entry name" value="ATPase domain of HSP90 chaperone/DNA topoisomerase II/histidine kinase"/>
    <property type="match status" value="1"/>
</dbReference>
<keyword evidence="3" id="KW-0808">Transferase</keyword>
<evidence type="ECO:0000313" key="8">
    <source>
        <dbReference type="Proteomes" id="UP001199469"/>
    </source>
</evidence>
<dbReference type="EC" id="2.7.13.3" evidence="2"/>
<evidence type="ECO:0000256" key="3">
    <source>
        <dbReference type="ARBA" id="ARBA00022679"/>
    </source>
</evidence>
<evidence type="ECO:0000256" key="1">
    <source>
        <dbReference type="ARBA" id="ARBA00000085"/>
    </source>
</evidence>
<keyword evidence="8" id="KW-1185">Reference proteome</keyword>
<comment type="caution">
    <text evidence="7">The sequence shown here is derived from an EMBL/GenBank/DDBJ whole genome shotgun (WGS) entry which is preliminary data.</text>
</comment>
<keyword evidence="5" id="KW-0902">Two-component regulatory system</keyword>
<sequence length="193" mass="19320">MVLQAGALGATTEDAAVHAAADELRRCGRDALAELRDLVGVLRDGPGPVGASPASTSPPGPGDLAALVEQSRAVGVAVTLSERGDSAALAPTVHRTLVRVVQEALSNTRKHAREAAVVVDVGHDADGATVAVVDSGGTPDPELAATGGGAGLDGLRRRVEMVGGTLRCGPEPDGGFAVRARLPAFVPTTDRGS</sequence>
<dbReference type="Gene3D" id="3.30.565.10">
    <property type="entry name" value="Histidine kinase-like ATPase, C-terminal domain"/>
    <property type="match status" value="1"/>
</dbReference>
<name>A0ABS8PIE4_9PSEU</name>